<dbReference type="EMBL" id="LCZI01000449">
    <property type="protein sequence ID" value="KKZ66602.1"/>
    <property type="molecule type" value="Genomic_DNA"/>
</dbReference>
<name>A0A0G2I7J9_9EURO</name>
<reference evidence="2" key="1">
    <citation type="journal article" date="2015" name="PLoS Genet.">
        <title>The dynamic genome and transcriptome of the human fungal pathogen Blastomyces and close relative Emmonsia.</title>
        <authorList>
            <person name="Munoz J.F."/>
            <person name="Gauthier G.M."/>
            <person name="Desjardins C.A."/>
            <person name="Gallo J.E."/>
            <person name="Holder J."/>
            <person name="Sullivan T.D."/>
            <person name="Marty A.J."/>
            <person name="Carmen J.C."/>
            <person name="Chen Z."/>
            <person name="Ding L."/>
            <person name="Gujja S."/>
            <person name="Magrini V."/>
            <person name="Misas E."/>
            <person name="Mitreva M."/>
            <person name="Priest M."/>
            <person name="Saif S."/>
            <person name="Whiston E.A."/>
            <person name="Young S."/>
            <person name="Zeng Q."/>
            <person name="Goldman W.E."/>
            <person name="Mardis E.R."/>
            <person name="Taylor J.W."/>
            <person name="McEwen J.G."/>
            <person name="Clay O.K."/>
            <person name="Klein B.S."/>
            <person name="Cuomo C.A."/>
        </authorList>
    </citation>
    <scope>NUCLEOTIDE SEQUENCE [LARGE SCALE GENOMIC DNA]</scope>
    <source>
        <strain evidence="2">UAMH 3008</strain>
    </source>
</reference>
<evidence type="ECO:0000313" key="1">
    <source>
        <dbReference type="EMBL" id="KKZ66602.1"/>
    </source>
</evidence>
<comment type="caution">
    <text evidence="1">The sequence shown here is derived from an EMBL/GenBank/DDBJ whole genome shotgun (WGS) entry which is preliminary data.</text>
</comment>
<organism evidence="1 2">
    <name type="scientific">[Emmonsia] crescens</name>
    <dbReference type="NCBI Taxonomy" id="73230"/>
    <lineage>
        <taxon>Eukaryota</taxon>
        <taxon>Fungi</taxon>
        <taxon>Dikarya</taxon>
        <taxon>Ascomycota</taxon>
        <taxon>Pezizomycotina</taxon>
        <taxon>Eurotiomycetes</taxon>
        <taxon>Eurotiomycetidae</taxon>
        <taxon>Onygenales</taxon>
        <taxon>Ajellomycetaceae</taxon>
        <taxon>Emergomyces</taxon>
    </lineage>
</organism>
<dbReference type="AlphaFoldDB" id="A0A0G2I7J9"/>
<protein>
    <submittedName>
        <fullName evidence="1">Uncharacterized protein</fullName>
    </submittedName>
</protein>
<gene>
    <name evidence="1" type="ORF">EMCG_07716</name>
</gene>
<accession>A0A0G2I7J9</accession>
<dbReference type="VEuPathDB" id="FungiDB:EMCG_07716"/>
<sequence>MAFLYVAIKKPLRPLGTYHWLLYLQDETTNSHSTFKVCGDRGSFQYREELESARRPDDSTWHVENIPANRRCRVLL</sequence>
<evidence type="ECO:0000313" key="2">
    <source>
        <dbReference type="Proteomes" id="UP000034164"/>
    </source>
</evidence>
<dbReference type="Proteomes" id="UP000034164">
    <property type="component" value="Unassembled WGS sequence"/>
</dbReference>
<proteinExistence type="predicted"/>